<dbReference type="Gene3D" id="3.40.50.720">
    <property type="entry name" value="NAD(P)-binding Rossmann-like Domain"/>
    <property type="match status" value="1"/>
</dbReference>
<keyword evidence="3" id="KW-1185">Reference proteome</keyword>
<evidence type="ECO:0008006" key="4">
    <source>
        <dbReference type="Google" id="ProtNLM"/>
    </source>
</evidence>
<dbReference type="InterPro" id="IPR003462">
    <property type="entry name" value="ODC_Mu_crystall"/>
</dbReference>
<evidence type="ECO:0000256" key="1">
    <source>
        <dbReference type="ARBA" id="ARBA00008903"/>
    </source>
</evidence>
<dbReference type="Gene3D" id="3.30.1780.10">
    <property type="entry name" value="ornithine cyclodeaminase, domain 1"/>
    <property type="match status" value="1"/>
</dbReference>
<proteinExistence type="inferred from homology"/>
<dbReference type="STRING" id="1095629.A0A0C9WLS8"/>
<dbReference type="AlphaFoldDB" id="A0A0C9WLS8"/>
<name>A0A0C9WLS8_9AGAR</name>
<dbReference type="PANTHER" id="PTHR13812">
    <property type="entry name" value="KETIMINE REDUCTASE MU-CRYSTALLIN"/>
    <property type="match status" value="1"/>
</dbReference>
<organism evidence="2 3">
    <name type="scientific">Laccaria amethystina LaAM-08-1</name>
    <dbReference type="NCBI Taxonomy" id="1095629"/>
    <lineage>
        <taxon>Eukaryota</taxon>
        <taxon>Fungi</taxon>
        <taxon>Dikarya</taxon>
        <taxon>Basidiomycota</taxon>
        <taxon>Agaricomycotina</taxon>
        <taxon>Agaricomycetes</taxon>
        <taxon>Agaricomycetidae</taxon>
        <taxon>Agaricales</taxon>
        <taxon>Agaricineae</taxon>
        <taxon>Hydnangiaceae</taxon>
        <taxon>Laccaria</taxon>
    </lineage>
</organism>
<dbReference type="SUPFAM" id="SSF51735">
    <property type="entry name" value="NAD(P)-binding Rossmann-fold domains"/>
    <property type="match status" value="1"/>
</dbReference>
<reference evidence="3" key="2">
    <citation type="submission" date="2015-01" db="EMBL/GenBank/DDBJ databases">
        <title>Evolutionary Origins and Diversification of the Mycorrhizal Mutualists.</title>
        <authorList>
            <consortium name="DOE Joint Genome Institute"/>
            <consortium name="Mycorrhizal Genomics Consortium"/>
            <person name="Kohler A."/>
            <person name="Kuo A."/>
            <person name="Nagy L.G."/>
            <person name="Floudas D."/>
            <person name="Copeland A."/>
            <person name="Barry K.W."/>
            <person name="Cichocki N."/>
            <person name="Veneault-Fourrey C."/>
            <person name="LaButti K."/>
            <person name="Lindquist E.A."/>
            <person name="Lipzen A."/>
            <person name="Lundell T."/>
            <person name="Morin E."/>
            <person name="Murat C."/>
            <person name="Riley R."/>
            <person name="Ohm R."/>
            <person name="Sun H."/>
            <person name="Tunlid A."/>
            <person name="Henrissat B."/>
            <person name="Grigoriev I.V."/>
            <person name="Hibbett D.S."/>
            <person name="Martin F."/>
        </authorList>
    </citation>
    <scope>NUCLEOTIDE SEQUENCE [LARGE SCALE GENOMIC DNA]</scope>
    <source>
        <strain evidence="3">LaAM-08-1</strain>
    </source>
</reference>
<dbReference type="PANTHER" id="PTHR13812:SF19">
    <property type="entry name" value="KETIMINE REDUCTASE MU-CRYSTALLIN"/>
    <property type="match status" value="1"/>
</dbReference>
<evidence type="ECO:0000313" key="3">
    <source>
        <dbReference type="Proteomes" id="UP000054477"/>
    </source>
</evidence>
<dbReference type="InterPro" id="IPR023401">
    <property type="entry name" value="ODC_N"/>
</dbReference>
<reference evidence="2 3" key="1">
    <citation type="submission" date="2014-04" db="EMBL/GenBank/DDBJ databases">
        <authorList>
            <consortium name="DOE Joint Genome Institute"/>
            <person name="Kuo A."/>
            <person name="Kohler A."/>
            <person name="Nagy L.G."/>
            <person name="Floudas D."/>
            <person name="Copeland A."/>
            <person name="Barry K.W."/>
            <person name="Cichocki N."/>
            <person name="Veneault-Fourrey C."/>
            <person name="LaButti K."/>
            <person name="Lindquist E.A."/>
            <person name="Lipzen A."/>
            <person name="Lundell T."/>
            <person name="Morin E."/>
            <person name="Murat C."/>
            <person name="Sun H."/>
            <person name="Tunlid A."/>
            <person name="Henrissat B."/>
            <person name="Grigoriev I.V."/>
            <person name="Hibbett D.S."/>
            <person name="Martin F."/>
            <person name="Nordberg H.P."/>
            <person name="Cantor M.N."/>
            <person name="Hua S.X."/>
        </authorList>
    </citation>
    <scope>NUCLEOTIDE SEQUENCE [LARGE SCALE GENOMIC DNA]</scope>
    <source>
        <strain evidence="2 3">LaAM-08-1</strain>
    </source>
</reference>
<gene>
    <name evidence="2" type="ORF">K443DRAFT_686692</name>
</gene>
<accession>A0A0C9WLS8</accession>
<dbReference type="Pfam" id="PF02423">
    <property type="entry name" value="OCD_Mu_crystall"/>
    <property type="match status" value="1"/>
</dbReference>
<dbReference type="GO" id="GO:0005737">
    <property type="term" value="C:cytoplasm"/>
    <property type="evidence" value="ECO:0007669"/>
    <property type="project" value="TreeGrafter"/>
</dbReference>
<dbReference type="OrthoDB" id="41492at2759"/>
<sequence length="394" mass="42231">MSLRILSATDVDNIIDSFTPSELQIMMARVFALISAPSSKIDAPARISIRTTNHTALFMPARIAPSSSAGGTSIKIVCVPQAPDMQGLPATTLVLDESSGAVKAVVNARKLTALRNAAGSLLSTILVAQRIPRHLIVFGAGQQIEAHLDLFIRRFPSLRECTIINRTINARAQNLLQRVKERFPGVCVDLIASQGGYHDPSSSCIDIRNVISSAQLIICATSATTPLFPSSWVQSGTHVVLIGSYTPKMREVDKELIARAIPQPQDLSARAIDRKKWRPILLVDSRKACAVEAGELIDAEIKPDDVVEIGELIPQDYSTGEVDLGRLEAIVGEGLPELQDDHVALPDFHGPITIFKSVGIGLQDVAIACAVVEKAEQIGGLNPGAGTIISNYDS</sequence>
<protein>
    <recommendedName>
        <fullName evidence="4">NAD(P)-binding protein</fullName>
    </recommendedName>
</protein>
<evidence type="ECO:0000313" key="2">
    <source>
        <dbReference type="EMBL" id="KIJ90570.1"/>
    </source>
</evidence>
<comment type="similarity">
    <text evidence="1">Belongs to the ornithine cyclodeaminase/mu-crystallin family.</text>
</comment>
<dbReference type="Proteomes" id="UP000054477">
    <property type="component" value="Unassembled WGS sequence"/>
</dbReference>
<dbReference type="InterPro" id="IPR036291">
    <property type="entry name" value="NAD(P)-bd_dom_sf"/>
</dbReference>
<dbReference type="EMBL" id="KN839151">
    <property type="protein sequence ID" value="KIJ90570.1"/>
    <property type="molecule type" value="Genomic_DNA"/>
</dbReference>
<dbReference type="HOGENOM" id="CLU_042088_0_0_1"/>